<dbReference type="Proteomes" id="UP001271723">
    <property type="component" value="Unassembled WGS sequence"/>
</dbReference>
<evidence type="ECO:0000313" key="4">
    <source>
        <dbReference type="EMBL" id="MDX2914542.1"/>
    </source>
</evidence>
<dbReference type="Pfam" id="PF14310">
    <property type="entry name" value="Fn3-like"/>
    <property type="match status" value="1"/>
</dbReference>
<comment type="similarity">
    <text evidence="1">Belongs to the glycosyl hydrolase 3 family.</text>
</comment>
<evidence type="ECO:0000259" key="3">
    <source>
        <dbReference type="SMART" id="SM01217"/>
    </source>
</evidence>
<name>A0ABU4LFH2_9ACTN</name>
<sequence>MSNAATPRERAVELLARMSLEEKAQQLSALMPNILFGASGLDPAALQQHLGHGIGHLSNAGSLPQPHELAARTNGIQRFLVEQTRLGIPAISHAEALNGFLAPGYTSFPTAIGLAATWNPDAVQAMTDVIRRQMRSVGARQALSPVMDIARDARWGRVHETYGEDVYLASAMSVAFVRGIQGEDLTDGVLATAKHFLGYSMTEAGQNMATTQLGSRELYDVYATPFEAAIKLAGLGSVMNSYSEIDGVPAGASRELLTDLLRGRMGFDGSVVSDYGTVEWLATRQFVADTVAEAGILALEAGLDVELPTIVGYGQNLADAVSSGRLDESVLDDAVMRVLVDKFKLGLFENPYVKEDPVELGALAASGRDLAQSLTDQSITLLKNDGVLPLSKATRVAVIGPHANSSIVNFAAYTHPASIDMMKGMATGESRMAGVGAMMELTPEMAAARAARYAQLAAVDTDALAKEEYGALGLAEAVGELVGEANVASLTGVGINADEPRDLEAAVAAAADADVVILAIGGRAGWFGTRITEGEGTDSAAIELSASQVELVKAVSATGTPLVAVMYQGRPYALTEIDDLLSALLVAYYPGPAGARSVAGVLFGDVNPSGRLPYTMPRATGQVPIYYSQRNGSGYRRGAGDMFRGYIDLEHTPLYPFGHGLGYTTFEYGELSVASSELPTDGGRIRASVEVSNTGERDGVETVQLYASVNTSGITRPALQLIGFGRAALPAGGRATVTFDVETSLLGYTGLDGRFTLQPGTVELAAGPSSADLVSQTSISLVGPSADLKGRRSYLSEAGVTLHEGQPQPA</sequence>
<protein>
    <submittedName>
        <fullName evidence="4">Glycoside hydrolase family 3 N-terminal domain-containing protein</fullName>
    </submittedName>
</protein>
<keyword evidence="2 4" id="KW-0378">Hydrolase</keyword>
<dbReference type="PANTHER" id="PTHR42715:SF10">
    <property type="entry name" value="BETA-GLUCOSIDASE"/>
    <property type="match status" value="1"/>
</dbReference>
<gene>
    <name evidence="4" type="ORF">PV517_38455</name>
</gene>
<evidence type="ECO:0000313" key="5">
    <source>
        <dbReference type="Proteomes" id="UP001271723"/>
    </source>
</evidence>
<dbReference type="PANTHER" id="PTHR42715">
    <property type="entry name" value="BETA-GLUCOSIDASE"/>
    <property type="match status" value="1"/>
</dbReference>
<organism evidence="4 5">
    <name type="scientific">Streptomyces griseiscabiei</name>
    <dbReference type="NCBI Taxonomy" id="2993540"/>
    <lineage>
        <taxon>Bacteria</taxon>
        <taxon>Bacillati</taxon>
        <taxon>Actinomycetota</taxon>
        <taxon>Actinomycetes</taxon>
        <taxon>Kitasatosporales</taxon>
        <taxon>Streptomycetaceae</taxon>
        <taxon>Streptomyces</taxon>
    </lineage>
</organism>
<evidence type="ECO:0000256" key="1">
    <source>
        <dbReference type="ARBA" id="ARBA00005336"/>
    </source>
</evidence>
<accession>A0ABU4LFH2</accession>
<proteinExistence type="inferred from homology"/>
<feature type="domain" description="Fibronectin type III-like" evidence="3">
    <location>
        <begin position="701"/>
        <end position="770"/>
    </location>
</feature>
<dbReference type="InterPro" id="IPR002772">
    <property type="entry name" value="Glyco_hydro_3_C"/>
</dbReference>
<dbReference type="InterPro" id="IPR050288">
    <property type="entry name" value="Cellulose_deg_GH3"/>
</dbReference>
<dbReference type="SMART" id="SM01217">
    <property type="entry name" value="Fn3_like"/>
    <property type="match status" value="1"/>
</dbReference>
<evidence type="ECO:0000256" key="2">
    <source>
        <dbReference type="ARBA" id="ARBA00022801"/>
    </source>
</evidence>
<dbReference type="InterPro" id="IPR001764">
    <property type="entry name" value="Glyco_hydro_3_N"/>
</dbReference>
<reference evidence="4 5" key="1">
    <citation type="journal article" date="2023" name="Microb. Genom.">
        <title>Mesoterricola silvestris gen. nov., sp. nov., Mesoterricola sediminis sp. nov., Geothrix oryzae sp. nov., Geothrix edaphica sp. nov., Geothrix rubra sp. nov., and Geothrix limicola sp. nov., six novel members of Acidobacteriota isolated from soils.</title>
        <authorList>
            <person name="Weisberg A.J."/>
            <person name="Pearce E."/>
            <person name="Kramer C.G."/>
            <person name="Chang J.H."/>
            <person name="Clarke C.R."/>
        </authorList>
    </citation>
    <scope>NUCLEOTIDE SEQUENCE [LARGE SCALE GENOMIC DNA]</scope>
    <source>
        <strain evidence="4 5">NRRL_B-2795</strain>
    </source>
</reference>
<dbReference type="EMBL" id="JARAVY010000021">
    <property type="protein sequence ID" value="MDX2914542.1"/>
    <property type="molecule type" value="Genomic_DNA"/>
</dbReference>
<dbReference type="Pfam" id="PF00933">
    <property type="entry name" value="Glyco_hydro_3"/>
    <property type="match status" value="1"/>
</dbReference>
<dbReference type="InterPro" id="IPR026891">
    <property type="entry name" value="Fn3-like"/>
</dbReference>
<comment type="caution">
    <text evidence="4">The sequence shown here is derived from an EMBL/GenBank/DDBJ whole genome shotgun (WGS) entry which is preliminary data.</text>
</comment>
<dbReference type="Pfam" id="PF01915">
    <property type="entry name" value="Glyco_hydro_3_C"/>
    <property type="match status" value="1"/>
</dbReference>
<keyword evidence="5" id="KW-1185">Reference proteome</keyword>
<dbReference type="GO" id="GO:0016787">
    <property type="term" value="F:hydrolase activity"/>
    <property type="evidence" value="ECO:0007669"/>
    <property type="project" value="UniProtKB-KW"/>
</dbReference>